<dbReference type="AlphaFoldDB" id="A0A521B260"/>
<dbReference type="RefSeq" id="WP_221930521.1">
    <property type="nucleotide sequence ID" value="NZ_FXTO01000002.1"/>
</dbReference>
<keyword evidence="2" id="KW-1185">Reference proteome</keyword>
<gene>
    <name evidence="1" type="ORF">SAMN06265173_10215</name>
</gene>
<accession>A0A521B260</accession>
<proteinExistence type="predicted"/>
<dbReference type="Proteomes" id="UP000316030">
    <property type="component" value="Unassembled WGS sequence"/>
</dbReference>
<evidence type="ECO:0000313" key="2">
    <source>
        <dbReference type="Proteomes" id="UP000316030"/>
    </source>
</evidence>
<dbReference type="EMBL" id="FXTO01000002">
    <property type="protein sequence ID" value="SMO40860.1"/>
    <property type="molecule type" value="Genomic_DNA"/>
</dbReference>
<evidence type="ECO:0000313" key="1">
    <source>
        <dbReference type="EMBL" id="SMO40860.1"/>
    </source>
</evidence>
<reference evidence="1 2" key="1">
    <citation type="submission" date="2017-05" db="EMBL/GenBank/DDBJ databases">
        <authorList>
            <person name="Varghese N."/>
            <person name="Submissions S."/>
        </authorList>
    </citation>
    <scope>NUCLEOTIDE SEQUENCE [LARGE SCALE GENOMIC DNA]</scope>
    <source>
        <strain evidence="1 2">DSM 29506</strain>
    </source>
</reference>
<sequence length="63" mass="6822">MAMLNTQPNLAKADDFYARLIAVHDGLSDDASMALNARIILLMANHIGDQEVLEQVLAAAKLD</sequence>
<evidence type="ECO:0008006" key="3">
    <source>
        <dbReference type="Google" id="ProtNLM"/>
    </source>
</evidence>
<protein>
    <recommendedName>
        <fullName evidence="3">DUF2783 domain-containing protein</fullName>
    </recommendedName>
</protein>
<name>A0A521B260_9RHOB</name>
<dbReference type="Pfam" id="PF10932">
    <property type="entry name" value="DUF2783"/>
    <property type="match status" value="1"/>
</dbReference>
<organism evidence="1 2">
    <name type="scientific">Thalassovita litoralis</name>
    <dbReference type="NCBI Taxonomy" id="1010611"/>
    <lineage>
        <taxon>Bacteria</taxon>
        <taxon>Pseudomonadati</taxon>
        <taxon>Pseudomonadota</taxon>
        <taxon>Alphaproteobacteria</taxon>
        <taxon>Rhodobacterales</taxon>
        <taxon>Roseobacteraceae</taxon>
        <taxon>Thalassovita</taxon>
    </lineage>
</organism>
<dbReference type="InterPro" id="IPR021233">
    <property type="entry name" value="DUF2783"/>
</dbReference>